<reference evidence="2 3" key="1">
    <citation type="journal article" date="2024" name="Insects">
        <title>An Improved Chromosome-Level Genome Assembly of the Firefly Pyrocoelia pectoralis.</title>
        <authorList>
            <person name="Fu X."/>
            <person name="Meyer-Rochow V.B."/>
            <person name="Ballantyne L."/>
            <person name="Zhu X."/>
        </authorList>
    </citation>
    <scope>NUCLEOTIDE SEQUENCE [LARGE SCALE GENOMIC DNA]</scope>
    <source>
        <strain evidence="2">XCY_ONT2</strain>
    </source>
</reference>
<evidence type="ECO:0000256" key="1">
    <source>
        <dbReference type="SAM" id="MobiDB-lite"/>
    </source>
</evidence>
<accession>A0AAN7VJZ5</accession>
<gene>
    <name evidence="2" type="ORF">RI129_004830</name>
</gene>
<dbReference type="PANTHER" id="PTHR33173:SF2">
    <property type="entry name" value="MYND-TYPE DOMAIN-CONTAINING PROTEIN"/>
    <property type="match status" value="1"/>
</dbReference>
<feature type="compositionally biased region" description="Low complexity" evidence="1">
    <location>
        <begin position="320"/>
        <end position="334"/>
    </location>
</feature>
<comment type="caution">
    <text evidence="2">The sequence shown here is derived from an EMBL/GenBank/DDBJ whole genome shotgun (WGS) entry which is preliminary data.</text>
</comment>
<protein>
    <submittedName>
        <fullName evidence="2">Uncharacterized protein</fullName>
    </submittedName>
</protein>
<feature type="region of interest" description="Disordered" evidence="1">
    <location>
        <begin position="315"/>
        <end position="343"/>
    </location>
</feature>
<dbReference type="EMBL" id="JAVRBK010000003">
    <property type="protein sequence ID" value="KAK5646366.1"/>
    <property type="molecule type" value="Genomic_DNA"/>
</dbReference>
<dbReference type="AlphaFoldDB" id="A0AAN7VJZ5"/>
<proteinExistence type="predicted"/>
<evidence type="ECO:0000313" key="3">
    <source>
        <dbReference type="Proteomes" id="UP001329430"/>
    </source>
</evidence>
<organism evidence="2 3">
    <name type="scientific">Pyrocoelia pectoralis</name>
    <dbReference type="NCBI Taxonomy" id="417401"/>
    <lineage>
        <taxon>Eukaryota</taxon>
        <taxon>Metazoa</taxon>
        <taxon>Ecdysozoa</taxon>
        <taxon>Arthropoda</taxon>
        <taxon>Hexapoda</taxon>
        <taxon>Insecta</taxon>
        <taxon>Pterygota</taxon>
        <taxon>Neoptera</taxon>
        <taxon>Endopterygota</taxon>
        <taxon>Coleoptera</taxon>
        <taxon>Polyphaga</taxon>
        <taxon>Elateriformia</taxon>
        <taxon>Elateroidea</taxon>
        <taxon>Lampyridae</taxon>
        <taxon>Lampyrinae</taxon>
        <taxon>Pyrocoelia</taxon>
    </lineage>
</organism>
<keyword evidence="3" id="KW-1185">Reference proteome</keyword>
<evidence type="ECO:0000313" key="2">
    <source>
        <dbReference type="EMBL" id="KAK5646366.1"/>
    </source>
</evidence>
<sequence>MAPRPEDRHKLVELLNEFKMENYFPNYLIDLLTYTGYSSCEALSLFEETDRNKLEEFAQQTLPELLSNDEKENFYGVFLKKTAIFRIVEGDKKALDKLVSNCRKKIKHFHSALDTQDRPLQGKSRGKSIKRSVARSVACKERYPDSIEVISVAKKRKQLNEVNEVTLIENEGQSCSQHNSEANETTDETIEEVKRISEEHICNIVKKYQIAFLKQLKNVNNKEEIETEIETMKTPRVEVRDDIAYVLCHICGFKSKAYCVLGRYKQRWVLSNVNRHFKTHFKNLNATNKSKILTTDCEKKRTIYSYFSAKPLNENKKSASDCNNSSSDLLSSDNIGTGGSTEEEIQIDNLEPAAPLAQNIDPALEIPNNNLEVVDLTSTSQAEYVQENLRQCSQPRRSRATKACKSREMQLDINQLKMTDYFDICEKIKCQIQECPSLKTEFTLSANLFFQQKNLRKNIDEFTDSKKNTPSDFFDAIKMAASKNSDVKAPSANRYPHDLKKLCLYLFLISGRLAYETLVANIPRGLPSISTVLRSLSGYYKFSEGEVAMSELKDYLNQRNYPLHVFISEDQTAIVRRPRYNPATNQLIGYVFKKSQRTGFPKSAENEVNSVADIRNIIDNNELAQNAYIYMAQPLVEGASAFCLTMFCSNNSFQAEDVLLRWNYLYEEAKKHGITVEGFSSDGDSRCLKAMKVISELSLSANSDEQERRSAYFPYYQVFTKRHLI</sequence>
<dbReference type="PANTHER" id="PTHR33173">
    <property type="match status" value="1"/>
</dbReference>
<name>A0AAN7VJZ5_9COLE</name>
<dbReference type="Proteomes" id="UP001329430">
    <property type="component" value="Chromosome 3"/>
</dbReference>